<dbReference type="InterPro" id="IPR027417">
    <property type="entry name" value="P-loop_NTPase"/>
</dbReference>
<dbReference type="PANTHER" id="PTHR10605">
    <property type="entry name" value="HEPARAN SULFATE SULFOTRANSFERASE"/>
    <property type="match status" value="1"/>
</dbReference>
<dbReference type="EMBL" id="JADBDZ010000001">
    <property type="protein sequence ID" value="MBE1534077.1"/>
    <property type="molecule type" value="Genomic_DNA"/>
</dbReference>
<evidence type="ECO:0008006" key="4">
    <source>
        <dbReference type="Google" id="ProtNLM"/>
    </source>
</evidence>
<comment type="caution">
    <text evidence="2">The sequence shown here is derived from an EMBL/GenBank/DDBJ whole genome shotgun (WGS) entry which is preliminary data.</text>
</comment>
<evidence type="ECO:0000256" key="1">
    <source>
        <dbReference type="ARBA" id="ARBA00022679"/>
    </source>
</evidence>
<evidence type="ECO:0000313" key="2">
    <source>
        <dbReference type="EMBL" id="MBE1534077.1"/>
    </source>
</evidence>
<evidence type="ECO:0000313" key="3">
    <source>
        <dbReference type="Proteomes" id="UP000627838"/>
    </source>
</evidence>
<protein>
    <recommendedName>
        <fullName evidence="4">Sulfotransferase domain-containing protein</fullName>
    </recommendedName>
</protein>
<keyword evidence="3" id="KW-1185">Reference proteome</keyword>
<dbReference type="InterPro" id="IPR037359">
    <property type="entry name" value="NST/OST"/>
</dbReference>
<dbReference type="RefSeq" id="WP_192760514.1">
    <property type="nucleotide sequence ID" value="NZ_JADBDZ010000001.1"/>
</dbReference>
<proteinExistence type="predicted"/>
<sequence length="292" mass="33562">MISRRDAPQWLKEAGRGATRTVGRITADSRLLPGLLMVGTQRGGTTSLFRALAEHPALVQPNFHKGVHYFDVEYRRGLAWYQGHFPRRAAARKRLEAAGMDGVEPIAFESAGYYMHHPTAPRRIAADLPGVKLLATLRDPVERAYSAHRHELMRGFETEEFERALELEPERLKGEVDKIVADPSYLSHAHRHQAYLDRSQYVEQIEVLFELFGRDRVIVIFAEDFFATPEPVYDRILDRLGLPRVHPAAFEQTNARPRSPMPDALRERLDEHFLPYDERLANLLGEVPPWRR</sequence>
<dbReference type="Pfam" id="PF13469">
    <property type="entry name" value="Sulfotransfer_3"/>
    <property type="match status" value="1"/>
</dbReference>
<accession>A0ABR9JU35</accession>
<dbReference type="SUPFAM" id="SSF52540">
    <property type="entry name" value="P-loop containing nucleoside triphosphate hydrolases"/>
    <property type="match status" value="1"/>
</dbReference>
<gene>
    <name evidence="2" type="ORF">H4W34_003910</name>
</gene>
<reference evidence="2 3" key="1">
    <citation type="submission" date="2020-10" db="EMBL/GenBank/DDBJ databases">
        <title>Sequencing the genomes of 1000 actinobacteria strains.</title>
        <authorList>
            <person name="Klenk H.-P."/>
        </authorList>
    </citation>
    <scope>NUCLEOTIDE SEQUENCE [LARGE SCALE GENOMIC DNA]</scope>
    <source>
        <strain evidence="2 3">DSM 46744</strain>
    </source>
</reference>
<dbReference type="Proteomes" id="UP000627838">
    <property type="component" value="Unassembled WGS sequence"/>
</dbReference>
<dbReference type="PANTHER" id="PTHR10605:SF56">
    <property type="entry name" value="BIFUNCTIONAL HEPARAN SULFATE N-DEACETYLASE_N-SULFOTRANSFERASE"/>
    <property type="match status" value="1"/>
</dbReference>
<name>A0ABR9JU35_9ACTN</name>
<dbReference type="Gene3D" id="3.40.50.300">
    <property type="entry name" value="P-loop containing nucleotide triphosphate hydrolases"/>
    <property type="match status" value="1"/>
</dbReference>
<organism evidence="2 3">
    <name type="scientific">Actinomadura algeriensis</name>
    <dbReference type="NCBI Taxonomy" id="1679523"/>
    <lineage>
        <taxon>Bacteria</taxon>
        <taxon>Bacillati</taxon>
        <taxon>Actinomycetota</taxon>
        <taxon>Actinomycetes</taxon>
        <taxon>Streptosporangiales</taxon>
        <taxon>Thermomonosporaceae</taxon>
        <taxon>Actinomadura</taxon>
    </lineage>
</organism>
<keyword evidence="1" id="KW-0808">Transferase</keyword>